<proteinExistence type="predicted"/>
<evidence type="ECO:0000313" key="2">
    <source>
        <dbReference type="Proteomes" id="UP001064048"/>
    </source>
</evidence>
<accession>A0ACC0KKB1</accession>
<gene>
    <name evidence="1" type="ORF">MSG28_010375</name>
</gene>
<organism evidence="1 2">
    <name type="scientific">Choristoneura fumiferana</name>
    <name type="common">Spruce budworm moth</name>
    <name type="synonym">Archips fumiferana</name>
    <dbReference type="NCBI Taxonomy" id="7141"/>
    <lineage>
        <taxon>Eukaryota</taxon>
        <taxon>Metazoa</taxon>
        <taxon>Ecdysozoa</taxon>
        <taxon>Arthropoda</taxon>
        <taxon>Hexapoda</taxon>
        <taxon>Insecta</taxon>
        <taxon>Pterygota</taxon>
        <taxon>Neoptera</taxon>
        <taxon>Endopterygota</taxon>
        <taxon>Lepidoptera</taxon>
        <taxon>Glossata</taxon>
        <taxon>Ditrysia</taxon>
        <taxon>Tortricoidea</taxon>
        <taxon>Tortricidae</taxon>
        <taxon>Tortricinae</taxon>
        <taxon>Choristoneura</taxon>
    </lineage>
</organism>
<dbReference type="EMBL" id="CM046117">
    <property type="protein sequence ID" value="KAI8436953.1"/>
    <property type="molecule type" value="Genomic_DNA"/>
</dbReference>
<keyword evidence="2" id="KW-1185">Reference proteome</keyword>
<comment type="caution">
    <text evidence="1">The sequence shown here is derived from an EMBL/GenBank/DDBJ whole genome shotgun (WGS) entry which is preliminary data.</text>
</comment>
<sequence>MVKILESFLVTVFLVIIEIYCSKPIGNILSEYYESDTIKSFKEEWVKYKKPFENAIMTNIKENYGAKSMNIYIKHARHTLKITRGFYLSDNIVHVLFSDMILRDWPNLIMPEVSLSLPGNLVKVEATVGKMFVDTVYRMMRNESAVLYSEAELDEAKHSPFSLQQVQSTGKLTIIAEDCFLSGFSIVTFFGNSVSLGHSSFRLVDCKFTVEISSDVGTPPVIAPYFPKGPGKQIESLLSQPIHDEMVQNLQGAIYSYINTSVVFGKELPKYKFNQQKLFKKTSNYMSSLCDKLNSLTLKSQKGTIALNDFEDHMEKKTDEKQSTTYISLKELKLYGLDSAYASRDGGSFEASQLSIADCIRFHSLQVRGIASYDNGTQYTHNFAVELADLTVNIVVNIEKRGSNSVHKFDVVFGRTFDFSILPWETGSHERLWYQALVSGYIISEVPARITEHLSGVLTPAANDDEEDLKLNEKNSQSEEKIKKVKIPNDDDVNTDVAKEEFPVKSIEEPNARSENENENQPSGNPADTTLDSNTSAESKEKLSNKTQESDIGVMVTAPEALLVSDYITDKQGLAGGKADAILDSDFFSDEKGKKTLFSGIEAEETNKENLAGDKTDDVLDKDFFSDNERKKPLFSGIEAEETNKENLAGDKTDDVLDKDFFSDNEGKKPLFSGIEAEETNKENLAGDKTDDVLDKNLFSDGEGKIAFFSDDDKKFISDGDGQKHFVKSENDEEKDSVKSEDNVNNNSETTNNKEDKHIYIFASSENGRDKDDDISEQADQQSVPIERTGKNNHGTAQNETVNRKRPTKKIHKLNKKEKNNLKMTLRRNPRANTTTVHRRMITTQSVKHLQASRHHNKTRSLQNEVHMSDNEIR</sequence>
<reference evidence="1 2" key="1">
    <citation type="journal article" date="2022" name="Genome Biol. Evol.">
        <title>The Spruce Budworm Genome: Reconstructing the Evolutionary History of Antifreeze Proteins.</title>
        <authorList>
            <person name="Beliveau C."/>
            <person name="Gagne P."/>
            <person name="Picq S."/>
            <person name="Vernygora O."/>
            <person name="Keeling C.I."/>
            <person name="Pinkney K."/>
            <person name="Doucet D."/>
            <person name="Wen F."/>
            <person name="Johnston J.S."/>
            <person name="Maaroufi H."/>
            <person name="Boyle B."/>
            <person name="Laroche J."/>
            <person name="Dewar K."/>
            <person name="Juretic N."/>
            <person name="Blackburn G."/>
            <person name="Nisole A."/>
            <person name="Brunet B."/>
            <person name="Brandao M."/>
            <person name="Lumley L."/>
            <person name="Duan J."/>
            <person name="Quan G."/>
            <person name="Lucarotti C.J."/>
            <person name="Roe A.D."/>
            <person name="Sperling F.A.H."/>
            <person name="Levesque R.C."/>
            <person name="Cusson M."/>
        </authorList>
    </citation>
    <scope>NUCLEOTIDE SEQUENCE [LARGE SCALE GENOMIC DNA]</scope>
    <source>
        <strain evidence="1">Glfc:IPQL:Cfum</strain>
    </source>
</reference>
<name>A0ACC0KKB1_CHOFU</name>
<evidence type="ECO:0000313" key="1">
    <source>
        <dbReference type="EMBL" id="KAI8436953.1"/>
    </source>
</evidence>
<protein>
    <submittedName>
        <fullName evidence="1">Uncharacterized protein</fullName>
    </submittedName>
</protein>
<dbReference type="Proteomes" id="UP001064048">
    <property type="component" value="Chromosome 17"/>
</dbReference>